<evidence type="ECO:0000313" key="9">
    <source>
        <dbReference type="Proteomes" id="UP000000466"/>
    </source>
</evidence>
<dbReference type="PANTHER" id="PTHR30518:SF2">
    <property type="entry name" value="ENDOLYTIC MUREIN TRANSGLYCOSYLASE"/>
    <property type="match status" value="1"/>
</dbReference>
<dbReference type="NCBIfam" id="TIGR00247">
    <property type="entry name" value="endolytic transglycosylase MltG"/>
    <property type="match status" value="1"/>
</dbReference>
<dbReference type="AlphaFoldDB" id="K4KG43"/>
<dbReference type="PANTHER" id="PTHR30518">
    <property type="entry name" value="ENDOLYTIC MUREIN TRANSGLYCOSYLASE"/>
    <property type="match status" value="1"/>
</dbReference>
<keyword evidence="1 7" id="KW-1003">Cell membrane</keyword>
<dbReference type="GO" id="GO:0008932">
    <property type="term" value="F:lytic endotransglycosylase activity"/>
    <property type="evidence" value="ECO:0007669"/>
    <property type="project" value="UniProtKB-UniRule"/>
</dbReference>
<reference evidence="8 9" key="1">
    <citation type="journal article" date="2013" name="Genome Announc.">
        <title>Complete genome sequence of Simiduia agarivorans SA1(T), a marine bacterium able to degrade a variety of polysaccharides.</title>
        <authorList>
            <person name="Lin S.Y."/>
            <person name="Shieh W.Y."/>
            <person name="Chen J.S."/>
            <person name="Tang S.L."/>
        </authorList>
    </citation>
    <scope>NUCLEOTIDE SEQUENCE [LARGE SCALE GENOMIC DNA]</scope>
    <source>
        <strain evidence="9">DSM 21679 / JCM 13881 / BCRC 17597 / SA1</strain>
    </source>
</reference>
<evidence type="ECO:0000256" key="3">
    <source>
        <dbReference type="ARBA" id="ARBA00022989"/>
    </source>
</evidence>
<dbReference type="Proteomes" id="UP000000466">
    <property type="component" value="Chromosome"/>
</dbReference>
<dbReference type="KEGG" id="saga:M5M_03635"/>
<dbReference type="GO" id="GO:0009252">
    <property type="term" value="P:peptidoglycan biosynthetic process"/>
    <property type="evidence" value="ECO:0007669"/>
    <property type="project" value="UniProtKB-UniRule"/>
</dbReference>
<dbReference type="EC" id="4.2.2.29" evidence="7"/>
<evidence type="ECO:0000313" key="8">
    <source>
        <dbReference type="EMBL" id="AFU97936.1"/>
    </source>
</evidence>
<comment type="function">
    <text evidence="7">Functions as a peptidoglycan terminase that cleaves nascent peptidoglycan strands endolytically to terminate their elongation.</text>
</comment>
<dbReference type="EMBL" id="CP003746">
    <property type="protein sequence ID" value="AFU97936.1"/>
    <property type="molecule type" value="Genomic_DNA"/>
</dbReference>
<keyword evidence="7" id="KW-0997">Cell inner membrane</keyword>
<dbReference type="InterPro" id="IPR003770">
    <property type="entry name" value="MLTG-like"/>
</dbReference>
<dbReference type="eggNOG" id="COG1559">
    <property type="taxonomic scope" value="Bacteria"/>
</dbReference>
<dbReference type="RefSeq" id="WP_015046109.1">
    <property type="nucleotide sequence ID" value="NC_018868.3"/>
</dbReference>
<name>K4KG43_SIMAS</name>
<dbReference type="Gene3D" id="3.30.1490.480">
    <property type="entry name" value="Endolytic murein transglycosylase"/>
    <property type="match status" value="1"/>
</dbReference>
<evidence type="ECO:0000256" key="1">
    <source>
        <dbReference type="ARBA" id="ARBA00022475"/>
    </source>
</evidence>
<dbReference type="STRING" id="1117647.M5M_03635"/>
<evidence type="ECO:0000256" key="7">
    <source>
        <dbReference type="HAMAP-Rule" id="MF_02065"/>
    </source>
</evidence>
<dbReference type="HAMAP" id="MF_02065">
    <property type="entry name" value="MltG"/>
    <property type="match status" value="1"/>
</dbReference>
<dbReference type="Gene3D" id="3.30.160.60">
    <property type="entry name" value="Classic Zinc Finger"/>
    <property type="match status" value="1"/>
</dbReference>
<dbReference type="CDD" id="cd08010">
    <property type="entry name" value="MltG_like"/>
    <property type="match status" value="1"/>
</dbReference>
<protein>
    <recommendedName>
        <fullName evidence="7">Endolytic murein transglycosylase</fullName>
        <ecNumber evidence="7">4.2.2.29</ecNumber>
    </recommendedName>
    <alternativeName>
        <fullName evidence="7">Peptidoglycan lytic transglycosylase</fullName>
    </alternativeName>
    <alternativeName>
        <fullName evidence="7">Peptidoglycan polymerization terminase</fullName>
    </alternativeName>
</protein>
<dbReference type="GO" id="GO:0071555">
    <property type="term" value="P:cell wall organization"/>
    <property type="evidence" value="ECO:0007669"/>
    <property type="project" value="UniProtKB-KW"/>
</dbReference>
<evidence type="ECO:0000256" key="6">
    <source>
        <dbReference type="ARBA" id="ARBA00023316"/>
    </source>
</evidence>
<evidence type="ECO:0000256" key="5">
    <source>
        <dbReference type="ARBA" id="ARBA00023239"/>
    </source>
</evidence>
<keyword evidence="2 7" id="KW-0812">Transmembrane</keyword>
<keyword evidence="3 7" id="KW-1133">Transmembrane helix</keyword>
<dbReference type="Pfam" id="PF02618">
    <property type="entry name" value="YceG"/>
    <property type="match status" value="1"/>
</dbReference>
<comment type="catalytic activity">
    <reaction evidence="7">
        <text>a peptidoglycan chain = a peptidoglycan chain with N-acetyl-1,6-anhydromuramyl-[peptide] at the reducing end + a peptidoglycan chain with N-acetylglucosamine at the non-reducing end.</text>
        <dbReference type="EC" id="4.2.2.29"/>
    </reaction>
</comment>
<organism evidence="8 9">
    <name type="scientific">Simiduia agarivorans (strain DSM 21679 / JCM 13881 / BCRC 17597 / SA1)</name>
    <dbReference type="NCBI Taxonomy" id="1117647"/>
    <lineage>
        <taxon>Bacteria</taxon>
        <taxon>Pseudomonadati</taxon>
        <taxon>Pseudomonadota</taxon>
        <taxon>Gammaproteobacteria</taxon>
        <taxon>Cellvibrionales</taxon>
        <taxon>Cellvibrionaceae</taxon>
        <taxon>Simiduia</taxon>
    </lineage>
</organism>
<keyword evidence="4 7" id="KW-0472">Membrane</keyword>
<keyword evidence="6 7" id="KW-0961">Cell wall biogenesis/degradation</keyword>
<gene>
    <name evidence="7" type="primary">mltG</name>
    <name evidence="8" type="ordered locus">M5M_03635</name>
</gene>
<dbReference type="GO" id="GO:0005886">
    <property type="term" value="C:plasma membrane"/>
    <property type="evidence" value="ECO:0007669"/>
    <property type="project" value="UniProtKB-UniRule"/>
</dbReference>
<dbReference type="HOGENOM" id="CLU_025574_0_2_6"/>
<proteinExistence type="inferred from homology"/>
<keyword evidence="9" id="KW-1185">Reference proteome</keyword>
<accession>K4KG43</accession>
<evidence type="ECO:0000256" key="4">
    <source>
        <dbReference type="ARBA" id="ARBA00023136"/>
    </source>
</evidence>
<keyword evidence="5 7" id="KW-0456">Lyase</keyword>
<feature type="site" description="Important for catalytic activity" evidence="7">
    <location>
        <position position="214"/>
    </location>
</feature>
<evidence type="ECO:0000256" key="2">
    <source>
        <dbReference type="ARBA" id="ARBA00022692"/>
    </source>
</evidence>
<sequence>MIKRWLASLVVVGFVLVMAGHFYLQWWITQPLGLKQEATIQVPAGQSLIALANRLEAQGVLEAKLWLIYARLNGRTAIKAGEYEIEPALSRLALLEKLIAGDVVQYRAQILEGWTYAQTLDYLQSLDYLQIKLSGLSWQAQRQLLGMEWAAHPEGWFFPDTYHYQRGDSDVNILVQAHNKQATLLDQLWEDRAPDLPYQSPYEALIMASIVEKETAIDAEREEIAGVFVRRLKKNMRLQTDPTVIYGMGSRYQGNLRKKDLQTATPYNTYVIKGLPPTPIALAGARSLYAALHPDAGSSLYFVAKGDGYHQFSDTLEEHNRAVKNYQLKRKADYRSVPKNP</sequence>
<comment type="similarity">
    <text evidence="7">Belongs to the transglycosylase MltG family.</text>
</comment>